<keyword evidence="3" id="KW-1185">Reference proteome</keyword>
<evidence type="ECO:0000259" key="1">
    <source>
        <dbReference type="Pfam" id="PF06985"/>
    </source>
</evidence>
<reference evidence="2 3" key="1">
    <citation type="submission" date="2016-07" db="EMBL/GenBank/DDBJ databases">
        <title>Pervasive Adenine N6-methylation of Active Genes in Fungi.</title>
        <authorList>
            <consortium name="DOE Joint Genome Institute"/>
            <person name="Mondo S.J."/>
            <person name="Dannebaum R.O."/>
            <person name="Kuo R.C."/>
            <person name="Labutti K."/>
            <person name="Haridas S."/>
            <person name="Kuo A."/>
            <person name="Salamov A."/>
            <person name="Ahrendt S.R."/>
            <person name="Lipzen A."/>
            <person name="Sullivan W."/>
            <person name="Andreopoulos W.B."/>
            <person name="Clum A."/>
            <person name="Lindquist E."/>
            <person name="Daum C."/>
            <person name="Ramamoorthy G.K."/>
            <person name="Gryganskyi A."/>
            <person name="Culley D."/>
            <person name="Magnuson J.K."/>
            <person name="James T.Y."/>
            <person name="O'Malley M.A."/>
            <person name="Stajich J.E."/>
            <person name="Spatafora J.W."/>
            <person name="Visel A."/>
            <person name="Grigoriev I.V."/>
        </authorList>
    </citation>
    <scope>NUCLEOTIDE SEQUENCE [LARGE SCALE GENOMIC DNA]</scope>
    <source>
        <strain evidence="2 3">CBS 115471</strain>
    </source>
</reference>
<evidence type="ECO:0000313" key="2">
    <source>
        <dbReference type="EMBL" id="ORY08913.1"/>
    </source>
</evidence>
<dbReference type="Pfam" id="PF06985">
    <property type="entry name" value="HET"/>
    <property type="match status" value="1"/>
</dbReference>
<dbReference type="AlphaFoldDB" id="A0A1Y1ZF60"/>
<proteinExistence type="predicted"/>
<organism evidence="2 3">
    <name type="scientific">Clohesyomyces aquaticus</name>
    <dbReference type="NCBI Taxonomy" id="1231657"/>
    <lineage>
        <taxon>Eukaryota</taxon>
        <taxon>Fungi</taxon>
        <taxon>Dikarya</taxon>
        <taxon>Ascomycota</taxon>
        <taxon>Pezizomycotina</taxon>
        <taxon>Dothideomycetes</taxon>
        <taxon>Pleosporomycetidae</taxon>
        <taxon>Pleosporales</taxon>
        <taxon>Lindgomycetaceae</taxon>
        <taxon>Clohesyomyces</taxon>
    </lineage>
</organism>
<sequence length="380" mass="42944">MFNRSRHGIVEPNISNITSDFPGPRRLIDVRVLCDECDVDCGHEVCLAEDLTVTPKYVTLSHCCGRRLEGNAMKTTGSLHIRKSGVRLEDLPANFRDAIGITRRIDSPEDWVIESVNMGYIYDQSYLTIAASSNRDSSGGCYRSSGMSTQAELGGGTSIDIRNNLADGRPTTLVLWAPTLSDAAPLREPTPLLGCPLSQRGWMFHKRILSPRKIHFTSFQLVWDCRELYEAEDRLPFITTQETLSLSMTRKISADIIKEIWYDWLVGFGYSKRIFTKMDDRLIVIAGSARSLHERTGTHYLAGTSFVASKRRHQSANVFHLRRRPTWTWASTDHEFEYPTRELEQDQDFCYLSSKIQTAGDIDDPFGLVVGGVLEIRGKI</sequence>
<dbReference type="EMBL" id="MCFA01000093">
    <property type="protein sequence ID" value="ORY08913.1"/>
    <property type="molecule type" value="Genomic_DNA"/>
</dbReference>
<dbReference type="PANTHER" id="PTHR33112:SF16">
    <property type="entry name" value="HETEROKARYON INCOMPATIBILITY DOMAIN-CONTAINING PROTEIN"/>
    <property type="match status" value="1"/>
</dbReference>
<accession>A0A1Y1ZF60</accession>
<feature type="domain" description="Heterokaryon incompatibility" evidence="1">
    <location>
        <begin position="57"/>
        <end position="204"/>
    </location>
</feature>
<dbReference type="PANTHER" id="PTHR33112">
    <property type="entry name" value="DOMAIN PROTEIN, PUTATIVE-RELATED"/>
    <property type="match status" value="1"/>
</dbReference>
<evidence type="ECO:0000313" key="3">
    <source>
        <dbReference type="Proteomes" id="UP000193144"/>
    </source>
</evidence>
<comment type="caution">
    <text evidence="2">The sequence shown here is derived from an EMBL/GenBank/DDBJ whole genome shotgun (WGS) entry which is preliminary data.</text>
</comment>
<dbReference type="STRING" id="1231657.A0A1Y1ZF60"/>
<gene>
    <name evidence="2" type="ORF">BCR34DRAFT_626004</name>
</gene>
<dbReference type="OrthoDB" id="5125733at2759"/>
<dbReference type="InterPro" id="IPR010730">
    <property type="entry name" value="HET"/>
</dbReference>
<dbReference type="Proteomes" id="UP000193144">
    <property type="component" value="Unassembled WGS sequence"/>
</dbReference>
<name>A0A1Y1ZF60_9PLEO</name>
<protein>
    <recommendedName>
        <fullName evidence="1">Heterokaryon incompatibility domain-containing protein</fullName>
    </recommendedName>
</protein>